<keyword evidence="1" id="KW-1133">Transmembrane helix</keyword>
<dbReference type="RefSeq" id="WP_115849641.1">
    <property type="nucleotide sequence ID" value="NZ_QTUC01000001.1"/>
</dbReference>
<feature type="transmembrane region" description="Helical" evidence="1">
    <location>
        <begin position="25"/>
        <end position="46"/>
    </location>
</feature>
<sequence length="221" mass="24228">MPPPAPRTLQPGRPAEAPDAARRRLSVLLVVIGLFDLALIVGALAWSGGLRTAPAEKAPLVRLGEGLDTGRFVLTPRRAWTTSRDPLNDSEFADTGRFLTLEMDVRVTADESVDSPRDLQRGLILRLPGGVTIDGTSPRTSELRHGVVLAIDHSPAQVHPGLPRRVLAVYRLPSRQSWPHRVEVTGMRWEYAPGFLVRSRAWQVADTAVGRVVLPVRRGEP</sequence>
<keyword evidence="1" id="KW-0812">Transmembrane</keyword>
<evidence type="ECO:0000256" key="1">
    <source>
        <dbReference type="SAM" id="Phobius"/>
    </source>
</evidence>
<reference evidence="2 3" key="1">
    <citation type="submission" date="2018-08" db="EMBL/GenBank/DDBJ databases">
        <title>Sequencing the genomes of 1000 actinobacteria strains.</title>
        <authorList>
            <person name="Klenk H.-P."/>
        </authorList>
    </citation>
    <scope>NUCLEOTIDE SEQUENCE [LARGE SCALE GENOMIC DNA]</scope>
    <source>
        <strain evidence="2 3">DSM 22891</strain>
    </source>
</reference>
<keyword evidence="3" id="KW-1185">Reference proteome</keyword>
<dbReference type="AlphaFoldDB" id="A0A3D9V2C5"/>
<dbReference type="EMBL" id="QTUC01000001">
    <property type="protein sequence ID" value="REF35938.1"/>
    <property type="molecule type" value="Genomic_DNA"/>
</dbReference>
<accession>A0A3D9V2C5</accession>
<proteinExistence type="predicted"/>
<gene>
    <name evidence="2" type="ORF">DFJ64_1331</name>
</gene>
<evidence type="ECO:0000313" key="2">
    <source>
        <dbReference type="EMBL" id="REF35938.1"/>
    </source>
</evidence>
<keyword evidence="1" id="KW-0472">Membrane</keyword>
<evidence type="ECO:0000313" key="3">
    <source>
        <dbReference type="Proteomes" id="UP000256485"/>
    </source>
</evidence>
<comment type="caution">
    <text evidence="2">The sequence shown here is derived from an EMBL/GenBank/DDBJ whole genome shotgun (WGS) entry which is preliminary data.</text>
</comment>
<protein>
    <submittedName>
        <fullName evidence="2">Uncharacterized protein</fullName>
    </submittedName>
</protein>
<organism evidence="2 3">
    <name type="scientific">Thermasporomyces composti</name>
    <dbReference type="NCBI Taxonomy" id="696763"/>
    <lineage>
        <taxon>Bacteria</taxon>
        <taxon>Bacillati</taxon>
        <taxon>Actinomycetota</taxon>
        <taxon>Actinomycetes</taxon>
        <taxon>Propionibacteriales</taxon>
        <taxon>Nocardioidaceae</taxon>
        <taxon>Thermasporomyces</taxon>
    </lineage>
</organism>
<dbReference type="Proteomes" id="UP000256485">
    <property type="component" value="Unassembled WGS sequence"/>
</dbReference>
<dbReference type="OrthoDB" id="3543587at2"/>
<name>A0A3D9V2C5_THECX</name>